<name>A0A0P7BCA2_9HYPO</name>
<dbReference type="AlphaFoldDB" id="A0A0P7BCA2"/>
<sequence>MGQPTNAAASTATNAERGLQSNKKGSAGKLHGPFAFLPFWLSALRYLAVPSQSVAPNPALEAPDHHLVPVSDAANGRIPPLSVLVTCTAVTVVTIAPILQHQRAWSPASR</sequence>
<evidence type="ECO:0000313" key="3">
    <source>
        <dbReference type="Proteomes" id="UP000050424"/>
    </source>
</evidence>
<comment type="caution">
    <text evidence="2">The sequence shown here is derived from an EMBL/GenBank/DDBJ whole genome shotgun (WGS) entry which is preliminary data.</text>
</comment>
<protein>
    <submittedName>
        <fullName evidence="2">Uncharacterized protein</fullName>
    </submittedName>
</protein>
<dbReference type="EMBL" id="LKCW01000178">
    <property type="protein sequence ID" value="KPM37078.1"/>
    <property type="molecule type" value="Genomic_DNA"/>
</dbReference>
<feature type="compositionally biased region" description="Low complexity" evidence="1">
    <location>
        <begin position="1"/>
        <end position="15"/>
    </location>
</feature>
<proteinExistence type="predicted"/>
<reference evidence="2 3" key="1">
    <citation type="submission" date="2015-09" db="EMBL/GenBank/DDBJ databases">
        <title>Draft genome of a European isolate of the apple canker pathogen Neonectria ditissima.</title>
        <authorList>
            <person name="Gomez-Cortecero A."/>
            <person name="Harrison R.J."/>
            <person name="Armitage A.D."/>
        </authorList>
    </citation>
    <scope>NUCLEOTIDE SEQUENCE [LARGE SCALE GENOMIC DNA]</scope>
    <source>
        <strain evidence="2 3">R09/05</strain>
    </source>
</reference>
<evidence type="ECO:0000256" key="1">
    <source>
        <dbReference type="SAM" id="MobiDB-lite"/>
    </source>
</evidence>
<keyword evidence="3" id="KW-1185">Reference proteome</keyword>
<feature type="region of interest" description="Disordered" evidence="1">
    <location>
        <begin position="1"/>
        <end position="28"/>
    </location>
</feature>
<dbReference type="Proteomes" id="UP000050424">
    <property type="component" value="Unassembled WGS sequence"/>
</dbReference>
<evidence type="ECO:0000313" key="2">
    <source>
        <dbReference type="EMBL" id="KPM37078.1"/>
    </source>
</evidence>
<gene>
    <name evidence="2" type="ORF">AK830_g9501</name>
</gene>
<organism evidence="2 3">
    <name type="scientific">Neonectria ditissima</name>
    <dbReference type="NCBI Taxonomy" id="78410"/>
    <lineage>
        <taxon>Eukaryota</taxon>
        <taxon>Fungi</taxon>
        <taxon>Dikarya</taxon>
        <taxon>Ascomycota</taxon>
        <taxon>Pezizomycotina</taxon>
        <taxon>Sordariomycetes</taxon>
        <taxon>Hypocreomycetidae</taxon>
        <taxon>Hypocreales</taxon>
        <taxon>Nectriaceae</taxon>
        <taxon>Neonectria</taxon>
    </lineage>
</organism>
<accession>A0A0P7BCA2</accession>